<gene>
    <name evidence="2" type="ORF">MP3633_1825</name>
</gene>
<name>A0A859CVH5_9GAMM</name>
<protein>
    <submittedName>
        <fullName evidence="2">Uncharacterized protein</fullName>
    </submittedName>
</protein>
<accession>A0A859CVH5</accession>
<organism evidence="2 3">
    <name type="scientific">Marinomonas primoryensis</name>
    <dbReference type="NCBI Taxonomy" id="178399"/>
    <lineage>
        <taxon>Bacteria</taxon>
        <taxon>Pseudomonadati</taxon>
        <taxon>Pseudomonadota</taxon>
        <taxon>Gammaproteobacteria</taxon>
        <taxon>Oceanospirillales</taxon>
        <taxon>Oceanospirillaceae</taxon>
        <taxon>Marinomonas</taxon>
    </lineage>
</organism>
<dbReference type="Proteomes" id="UP000509371">
    <property type="component" value="Chromosome"/>
</dbReference>
<evidence type="ECO:0000313" key="3">
    <source>
        <dbReference type="Proteomes" id="UP000509371"/>
    </source>
</evidence>
<keyword evidence="1" id="KW-0472">Membrane</keyword>
<keyword evidence="1" id="KW-0812">Transmembrane</keyword>
<sequence length="37" mass="4241">MAGVVFRWVPLLAPLNLPLMVIDFLVLSRYHFILKAS</sequence>
<reference evidence="2 3" key="1">
    <citation type="submission" date="2020-06" db="EMBL/GenBank/DDBJ databases">
        <authorList>
            <person name="Voronona O.L."/>
            <person name="Aksenova E.I."/>
            <person name="Kunda M.S."/>
            <person name="Semenov A.N."/>
            <person name="Ryzhova N."/>
        </authorList>
    </citation>
    <scope>NUCLEOTIDE SEQUENCE [LARGE SCALE GENOMIC DNA]</scope>
    <source>
        <strain evidence="2 3">MPKMM3633</strain>
    </source>
</reference>
<evidence type="ECO:0000256" key="1">
    <source>
        <dbReference type="SAM" id="Phobius"/>
    </source>
</evidence>
<proteinExistence type="predicted"/>
<dbReference type="KEGG" id="mpri:MP3633_1825"/>
<keyword evidence="1" id="KW-1133">Transmembrane helix</keyword>
<evidence type="ECO:0000313" key="2">
    <source>
        <dbReference type="EMBL" id="QKK80553.1"/>
    </source>
</evidence>
<dbReference type="AlphaFoldDB" id="A0A859CVH5"/>
<dbReference type="EMBL" id="CP054301">
    <property type="protein sequence ID" value="QKK80553.1"/>
    <property type="molecule type" value="Genomic_DNA"/>
</dbReference>
<feature type="transmembrane region" description="Helical" evidence="1">
    <location>
        <begin position="6"/>
        <end position="27"/>
    </location>
</feature>